<feature type="compositionally biased region" description="Basic and acidic residues" evidence="1">
    <location>
        <begin position="24"/>
        <end position="33"/>
    </location>
</feature>
<organism evidence="2 3">
    <name type="scientific">Parasponia andersonii</name>
    <name type="common">Sponia andersonii</name>
    <dbReference type="NCBI Taxonomy" id="3476"/>
    <lineage>
        <taxon>Eukaryota</taxon>
        <taxon>Viridiplantae</taxon>
        <taxon>Streptophyta</taxon>
        <taxon>Embryophyta</taxon>
        <taxon>Tracheophyta</taxon>
        <taxon>Spermatophyta</taxon>
        <taxon>Magnoliopsida</taxon>
        <taxon>eudicotyledons</taxon>
        <taxon>Gunneridae</taxon>
        <taxon>Pentapetalae</taxon>
        <taxon>rosids</taxon>
        <taxon>fabids</taxon>
        <taxon>Rosales</taxon>
        <taxon>Cannabaceae</taxon>
        <taxon>Parasponia</taxon>
    </lineage>
</organism>
<proteinExistence type="predicted"/>
<evidence type="ECO:0000313" key="3">
    <source>
        <dbReference type="Proteomes" id="UP000237105"/>
    </source>
</evidence>
<sequence>MIEQHQKPVKFRKIESQFALNKTQIEETTRSETKTQNSTTKNPHKRRERARFTHPGNKFSSWSNTSYTNFPEKNRLGEECENRSTMRKLEELRIEKNQSLSFILFYFIFLFF</sequence>
<comment type="caution">
    <text evidence="2">The sequence shown here is derived from an EMBL/GenBank/DDBJ whole genome shotgun (WGS) entry which is preliminary data.</text>
</comment>
<accession>A0A2P5B7I5</accession>
<dbReference type="Proteomes" id="UP000237105">
    <property type="component" value="Unassembled WGS sequence"/>
</dbReference>
<dbReference type="AlphaFoldDB" id="A0A2P5B7I5"/>
<protein>
    <submittedName>
        <fullName evidence="2">Uncharacterized protein</fullName>
    </submittedName>
</protein>
<keyword evidence="3" id="KW-1185">Reference proteome</keyword>
<dbReference type="EMBL" id="JXTB01000344">
    <property type="protein sequence ID" value="PON44767.1"/>
    <property type="molecule type" value="Genomic_DNA"/>
</dbReference>
<evidence type="ECO:0000313" key="2">
    <source>
        <dbReference type="EMBL" id="PON44767.1"/>
    </source>
</evidence>
<dbReference type="OrthoDB" id="10453766at2759"/>
<gene>
    <name evidence="2" type="ORF">PanWU01x14_264560</name>
</gene>
<evidence type="ECO:0000256" key="1">
    <source>
        <dbReference type="SAM" id="MobiDB-lite"/>
    </source>
</evidence>
<name>A0A2P5B7I5_PARAD</name>
<reference evidence="3" key="1">
    <citation type="submission" date="2016-06" db="EMBL/GenBank/DDBJ databases">
        <title>Parallel loss of symbiosis genes in relatives of nitrogen-fixing non-legume Parasponia.</title>
        <authorList>
            <person name="Van Velzen R."/>
            <person name="Holmer R."/>
            <person name="Bu F."/>
            <person name="Rutten L."/>
            <person name="Van Zeijl A."/>
            <person name="Liu W."/>
            <person name="Santuari L."/>
            <person name="Cao Q."/>
            <person name="Sharma T."/>
            <person name="Shen D."/>
            <person name="Roswanjaya Y."/>
            <person name="Wardhani T."/>
            <person name="Kalhor M.S."/>
            <person name="Jansen J."/>
            <person name="Van den Hoogen J."/>
            <person name="Gungor B."/>
            <person name="Hartog M."/>
            <person name="Hontelez J."/>
            <person name="Verver J."/>
            <person name="Yang W.-C."/>
            <person name="Schijlen E."/>
            <person name="Repin R."/>
            <person name="Schilthuizen M."/>
            <person name="Schranz E."/>
            <person name="Heidstra R."/>
            <person name="Miyata K."/>
            <person name="Fedorova E."/>
            <person name="Kohlen W."/>
            <person name="Bisseling T."/>
            <person name="Smit S."/>
            <person name="Geurts R."/>
        </authorList>
    </citation>
    <scope>NUCLEOTIDE SEQUENCE [LARGE SCALE GENOMIC DNA]</scope>
    <source>
        <strain evidence="3">cv. WU1-14</strain>
    </source>
</reference>
<feature type="region of interest" description="Disordered" evidence="1">
    <location>
        <begin position="22"/>
        <end position="49"/>
    </location>
</feature>